<feature type="transmembrane region" description="Helical" evidence="7">
    <location>
        <begin position="236"/>
        <end position="258"/>
    </location>
</feature>
<keyword evidence="5 7" id="KW-1133">Transmembrane helix</keyword>
<evidence type="ECO:0000256" key="7">
    <source>
        <dbReference type="SAM" id="Phobius"/>
    </source>
</evidence>
<comment type="similarity">
    <text evidence="2">Belongs to the GSP F family.</text>
</comment>
<feature type="transmembrane region" description="Helical" evidence="7">
    <location>
        <begin position="385"/>
        <end position="410"/>
    </location>
</feature>
<evidence type="ECO:0000313" key="10">
    <source>
        <dbReference type="Proteomes" id="UP000317171"/>
    </source>
</evidence>
<dbReference type="InterPro" id="IPR018076">
    <property type="entry name" value="T2SS_GspF_dom"/>
</dbReference>
<evidence type="ECO:0000256" key="2">
    <source>
        <dbReference type="ARBA" id="ARBA00005745"/>
    </source>
</evidence>
<dbReference type="AlphaFoldDB" id="A0A517RPJ3"/>
<dbReference type="Pfam" id="PF00482">
    <property type="entry name" value="T2SSF"/>
    <property type="match status" value="2"/>
</dbReference>
<feature type="domain" description="Type II secretion system protein GspF" evidence="8">
    <location>
        <begin position="289"/>
        <end position="411"/>
    </location>
</feature>
<name>A0A517RPJ3_9PLAN</name>
<comment type="subcellular location">
    <subcellularLocation>
        <location evidence="1">Cell membrane</location>
        <topology evidence="1">Multi-pass membrane protein</topology>
    </subcellularLocation>
</comment>
<dbReference type="Gene3D" id="1.20.81.30">
    <property type="entry name" value="Type II secretion system (T2SS), domain F"/>
    <property type="match status" value="2"/>
</dbReference>
<gene>
    <name evidence="9" type="primary">epsF_9</name>
    <name evidence="9" type="ORF">Pan241w_59020</name>
</gene>
<keyword evidence="10" id="KW-1185">Reference proteome</keyword>
<dbReference type="OrthoDB" id="244589at2"/>
<keyword evidence="3" id="KW-1003">Cell membrane</keyword>
<protein>
    <submittedName>
        <fullName evidence="9">Type II secretion system protein F</fullName>
    </submittedName>
</protein>
<reference evidence="9 10" key="1">
    <citation type="submission" date="2019-02" db="EMBL/GenBank/DDBJ databases">
        <title>Deep-cultivation of Planctomycetes and their phenomic and genomic characterization uncovers novel biology.</title>
        <authorList>
            <person name="Wiegand S."/>
            <person name="Jogler M."/>
            <person name="Boedeker C."/>
            <person name="Pinto D."/>
            <person name="Vollmers J."/>
            <person name="Rivas-Marin E."/>
            <person name="Kohn T."/>
            <person name="Peeters S.H."/>
            <person name="Heuer A."/>
            <person name="Rast P."/>
            <person name="Oberbeckmann S."/>
            <person name="Bunk B."/>
            <person name="Jeske O."/>
            <person name="Meyerdierks A."/>
            <person name="Storesund J.E."/>
            <person name="Kallscheuer N."/>
            <person name="Luecker S."/>
            <person name="Lage O.M."/>
            <person name="Pohl T."/>
            <person name="Merkel B.J."/>
            <person name="Hornburger P."/>
            <person name="Mueller R.-W."/>
            <person name="Bruemmer F."/>
            <person name="Labrenz M."/>
            <person name="Spormann A.M."/>
            <person name="Op den Camp H."/>
            <person name="Overmann J."/>
            <person name="Amann R."/>
            <person name="Jetten M.S.M."/>
            <person name="Mascher T."/>
            <person name="Medema M.H."/>
            <person name="Devos D.P."/>
            <person name="Kaster A.-K."/>
            <person name="Ovreas L."/>
            <person name="Rohde M."/>
            <person name="Galperin M.Y."/>
            <person name="Jogler C."/>
        </authorList>
    </citation>
    <scope>NUCLEOTIDE SEQUENCE [LARGE SCALE GENOMIC DNA]</scope>
    <source>
        <strain evidence="9 10">Pan241w</strain>
    </source>
</reference>
<organism evidence="9 10">
    <name type="scientific">Gimesia alba</name>
    <dbReference type="NCBI Taxonomy" id="2527973"/>
    <lineage>
        <taxon>Bacteria</taxon>
        <taxon>Pseudomonadati</taxon>
        <taxon>Planctomycetota</taxon>
        <taxon>Planctomycetia</taxon>
        <taxon>Planctomycetales</taxon>
        <taxon>Planctomycetaceae</taxon>
        <taxon>Gimesia</taxon>
    </lineage>
</organism>
<sequence length="420" mass="47205">MNRYSYICIDSDGQEKDGFLQAKNDESARIQLMEQGLKIVRLDLCSGEESANSDTTEALEIKDFSSDQLAEYGKAAWNPDSEFLDHLPKNSQLNVHGMPLSASLRTLAEETSSRKLAHTFQKIAIDLEQGTTTEESFSRHLKHIPHNLESLIRAGAQTAQLESIIEDYIESQRVLMQSRHKLMTSLFYSSVLILGAFLLFDFLMISVVRSFRSIFLDFGTELPGITILVMRISDFLVAYGLPMLAILMFSFAGIWFSFDLFKMQAIRRRLINQIPILGSILSSISIALFCRMLATIIEAKIKLPEAIDLAAKATKDPNLIAGCELLKQRTMKGFDLAEASIEIPHFSKSFIHIFRWQDRPDIFIDSLRASSNIFQAKANMKTGTLVFILQPLVLIGIIFSIGLPIVAIYLPLIKVLNDLS</sequence>
<accession>A0A517RPJ3</accession>
<feature type="domain" description="Type II secretion system protein GspF" evidence="8">
    <location>
        <begin position="97"/>
        <end position="207"/>
    </location>
</feature>
<dbReference type="PANTHER" id="PTHR30012:SF0">
    <property type="entry name" value="TYPE II SECRETION SYSTEM PROTEIN F-RELATED"/>
    <property type="match status" value="1"/>
</dbReference>
<dbReference type="KEGG" id="gaz:Pan241w_59020"/>
<dbReference type="EMBL" id="CP036269">
    <property type="protein sequence ID" value="QDT45774.1"/>
    <property type="molecule type" value="Genomic_DNA"/>
</dbReference>
<evidence type="ECO:0000256" key="6">
    <source>
        <dbReference type="ARBA" id="ARBA00023136"/>
    </source>
</evidence>
<keyword evidence="4 7" id="KW-0812">Transmembrane</keyword>
<dbReference type="GO" id="GO:0005886">
    <property type="term" value="C:plasma membrane"/>
    <property type="evidence" value="ECO:0007669"/>
    <property type="project" value="UniProtKB-SubCell"/>
</dbReference>
<dbReference type="Proteomes" id="UP000317171">
    <property type="component" value="Chromosome"/>
</dbReference>
<proteinExistence type="inferred from homology"/>
<evidence type="ECO:0000256" key="1">
    <source>
        <dbReference type="ARBA" id="ARBA00004651"/>
    </source>
</evidence>
<evidence type="ECO:0000313" key="9">
    <source>
        <dbReference type="EMBL" id="QDT45774.1"/>
    </source>
</evidence>
<dbReference type="InterPro" id="IPR003004">
    <property type="entry name" value="GspF/PilC"/>
</dbReference>
<dbReference type="PANTHER" id="PTHR30012">
    <property type="entry name" value="GENERAL SECRETION PATHWAY PROTEIN"/>
    <property type="match status" value="1"/>
</dbReference>
<evidence type="ECO:0000259" key="8">
    <source>
        <dbReference type="Pfam" id="PF00482"/>
    </source>
</evidence>
<keyword evidence="6 7" id="KW-0472">Membrane</keyword>
<feature type="transmembrane region" description="Helical" evidence="7">
    <location>
        <begin position="186"/>
        <end position="205"/>
    </location>
</feature>
<evidence type="ECO:0000256" key="3">
    <source>
        <dbReference type="ARBA" id="ARBA00022475"/>
    </source>
</evidence>
<dbReference type="RefSeq" id="WP_145222722.1">
    <property type="nucleotide sequence ID" value="NZ_CP036269.1"/>
</dbReference>
<evidence type="ECO:0000256" key="5">
    <source>
        <dbReference type="ARBA" id="ARBA00022989"/>
    </source>
</evidence>
<evidence type="ECO:0000256" key="4">
    <source>
        <dbReference type="ARBA" id="ARBA00022692"/>
    </source>
</evidence>
<dbReference type="InterPro" id="IPR042094">
    <property type="entry name" value="T2SS_GspF_sf"/>
</dbReference>